<dbReference type="RefSeq" id="XP_003014873.1">
    <property type="nucleotide sequence ID" value="XM_003014827.1"/>
</dbReference>
<reference evidence="7" key="1">
    <citation type="journal article" date="2011" name="Genome Biol.">
        <title>Comparative and functional genomics provide insights into the pathogenicity of dermatophytic fungi.</title>
        <authorList>
            <person name="Burmester A."/>
            <person name="Shelest E."/>
            <person name="Gloeckner G."/>
            <person name="Heddergott C."/>
            <person name="Schindler S."/>
            <person name="Staib P."/>
            <person name="Heidel A."/>
            <person name="Felder M."/>
            <person name="Petzold A."/>
            <person name="Szafranski K."/>
            <person name="Feuermann M."/>
            <person name="Pedruzzi I."/>
            <person name="Priebe S."/>
            <person name="Groth M."/>
            <person name="Winkler R."/>
            <person name="Li W."/>
            <person name="Kniemeyer O."/>
            <person name="Schroeckh V."/>
            <person name="Hertweck C."/>
            <person name="Hube B."/>
            <person name="White T.C."/>
            <person name="Platzer M."/>
            <person name="Guthke R."/>
            <person name="Heitman J."/>
            <person name="Woestemeyer J."/>
            <person name="Zipfel P.F."/>
            <person name="Monod M."/>
            <person name="Brakhage A.A."/>
        </authorList>
    </citation>
    <scope>NUCLEOTIDE SEQUENCE [LARGE SCALE GENOMIC DNA]</scope>
    <source>
        <strain evidence="7">ATCC MYA-4681 / CBS 112371</strain>
    </source>
</reference>
<dbReference type="KEGG" id="abe:ARB_07434"/>
<accession>D4AT70</accession>
<dbReference type="PANTHER" id="PTHR13234:SF8">
    <property type="entry name" value="GAMMA-INTERFERON-INDUCIBLE LYSOSOMAL THIOL REDUCTASE"/>
    <property type="match status" value="1"/>
</dbReference>
<evidence type="ECO:0000256" key="4">
    <source>
        <dbReference type="ARBA" id="ARBA00022729"/>
    </source>
</evidence>
<dbReference type="GO" id="GO:0016671">
    <property type="term" value="F:oxidoreductase activity, acting on a sulfur group of donors, disulfide as acceptor"/>
    <property type="evidence" value="ECO:0007669"/>
    <property type="project" value="InterPro"/>
</dbReference>
<gene>
    <name evidence="6" type="ORF">ARB_07434</name>
</gene>
<dbReference type="AlphaFoldDB" id="D4AT70"/>
<dbReference type="Proteomes" id="UP000008866">
    <property type="component" value="Unassembled WGS sequence"/>
</dbReference>
<evidence type="ECO:0000256" key="5">
    <source>
        <dbReference type="ARBA" id="ARBA00023180"/>
    </source>
</evidence>
<evidence type="ECO:0000313" key="7">
    <source>
        <dbReference type="Proteomes" id="UP000008866"/>
    </source>
</evidence>
<keyword evidence="4" id="KW-0732">Signal</keyword>
<dbReference type="PANTHER" id="PTHR13234">
    <property type="entry name" value="GAMMA-INTERFERON INDUCIBLE LYSOSOMAL THIOL REDUCTASE GILT"/>
    <property type="match status" value="1"/>
</dbReference>
<dbReference type="OMA" id="GPTECIG"/>
<organism evidence="6 7">
    <name type="scientific">Arthroderma benhamiae (strain ATCC MYA-4681 / CBS 112371)</name>
    <name type="common">Trichophyton mentagrophytes</name>
    <dbReference type="NCBI Taxonomy" id="663331"/>
    <lineage>
        <taxon>Eukaryota</taxon>
        <taxon>Fungi</taxon>
        <taxon>Dikarya</taxon>
        <taxon>Ascomycota</taxon>
        <taxon>Pezizomycotina</taxon>
        <taxon>Eurotiomycetes</taxon>
        <taxon>Eurotiomycetidae</taxon>
        <taxon>Onygenales</taxon>
        <taxon>Arthrodermataceae</taxon>
        <taxon>Trichophyton</taxon>
    </lineage>
</organism>
<dbReference type="InterPro" id="IPR004911">
    <property type="entry name" value="Interferon-induced_GILT"/>
</dbReference>
<evidence type="ECO:0000256" key="2">
    <source>
        <dbReference type="ARBA" id="ARBA00005679"/>
    </source>
</evidence>
<proteinExistence type="inferred from homology"/>
<comment type="caution">
    <text evidence="6">The sequence shown here is derived from an EMBL/GenBank/DDBJ whole genome shotgun (WGS) entry which is preliminary data.</text>
</comment>
<evidence type="ECO:0000256" key="1">
    <source>
        <dbReference type="ARBA" id="ARBA00004613"/>
    </source>
</evidence>
<evidence type="ECO:0000313" key="6">
    <source>
        <dbReference type="EMBL" id="EFE33970.1"/>
    </source>
</evidence>
<feature type="non-terminal residue" evidence="6">
    <location>
        <position position="1"/>
    </location>
</feature>
<keyword evidence="5" id="KW-0325">Glycoprotein</keyword>
<comment type="similarity">
    <text evidence="2">Belongs to the GILT family.</text>
</comment>
<evidence type="ECO:0008006" key="8">
    <source>
        <dbReference type="Google" id="ProtNLM"/>
    </source>
</evidence>
<keyword evidence="3" id="KW-0964">Secreted</keyword>
<evidence type="ECO:0000256" key="3">
    <source>
        <dbReference type="ARBA" id="ARBA00022525"/>
    </source>
</evidence>
<dbReference type="eggNOG" id="ENOG502S2JI">
    <property type="taxonomic scope" value="Eukaryota"/>
</dbReference>
<comment type="subcellular location">
    <subcellularLocation>
        <location evidence="1">Secreted</location>
    </subcellularLocation>
</comment>
<dbReference type="HOGENOM" id="CLU_072148_2_0_1"/>
<sequence>GLADSLVNSNISEIGAMVDMKEKYDTIPPPVQHQQDGQKSSKAKNFARHCLTAVFLCLTVFVVLHKPHFPQKYIDAVKDAACSRHGKHTSTTTDPDNSKKVPFEAHIMSKCPDAQSCLHDLVVPAMEQVHRKVDFKLSFIGSSSSSPESKSCPNYETTPVVRYLGFSNCMISEYQDIPDRALVQDCALEYGISFNALNKCASRQSDEGDEARDGHEDCDHGPSGLALMRKSFQHSANVGVTKSCTVRVDNKFWCIRDGGEWTDCGEGNERSDVSVLVKEIERLWDERN</sequence>
<dbReference type="EMBL" id="ABSU01000008">
    <property type="protein sequence ID" value="EFE33970.1"/>
    <property type="molecule type" value="Genomic_DNA"/>
</dbReference>
<name>D4AT70_ARTBC</name>
<keyword evidence="7" id="KW-1185">Reference proteome</keyword>
<dbReference type="GeneID" id="9520410"/>
<dbReference type="STRING" id="663331.D4AT70"/>
<dbReference type="GO" id="GO:0005576">
    <property type="term" value="C:extracellular region"/>
    <property type="evidence" value="ECO:0007669"/>
    <property type="project" value="UniProtKB-SubCell"/>
</dbReference>
<protein>
    <recommendedName>
        <fullName evidence="8">Gamma interferon inducible lysosomal thiol reductase (GILT)</fullName>
    </recommendedName>
</protein>